<dbReference type="Proteomes" id="UP001266305">
    <property type="component" value="Unassembled WGS sequence"/>
</dbReference>
<protein>
    <submittedName>
        <fullName evidence="1">Uncharacterized protein</fullName>
    </submittedName>
</protein>
<accession>A0ABQ9ULB6</accession>
<keyword evidence="2" id="KW-1185">Reference proteome</keyword>
<gene>
    <name evidence="1" type="ORF">P7K49_023338</name>
</gene>
<proteinExistence type="predicted"/>
<reference evidence="1 2" key="1">
    <citation type="submission" date="2023-05" db="EMBL/GenBank/DDBJ databases">
        <title>B98-5 Cell Line De Novo Hybrid Assembly: An Optical Mapping Approach.</title>
        <authorList>
            <person name="Kananen K."/>
            <person name="Auerbach J.A."/>
            <person name="Kautto E."/>
            <person name="Blachly J.S."/>
        </authorList>
    </citation>
    <scope>NUCLEOTIDE SEQUENCE [LARGE SCALE GENOMIC DNA]</scope>
    <source>
        <strain evidence="1">B95-8</strain>
        <tissue evidence="1">Cell line</tissue>
    </source>
</reference>
<evidence type="ECO:0000313" key="2">
    <source>
        <dbReference type="Proteomes" id="UP001266305"/>
    </source>
</evidence>
<dbReference type="EMBL" id="JASSZA010000011">
    <property type="protein sequence ID" value="KAK2097887.1"/>
    <property type="molecule type" value="Genomic_DNA"/>
</dbReference>
<name>A0ABQ9ULB6_SAGOE</name>
<evidence type="ECO:0000313" key="1">
    <source>
        <dbReference type="EMBL" id="KAK2097887.1"/>
    </source>
</evidence>
<sequence>MQKMLEPEGKPELELDLVLPEKDWPELKLAPGPVSMLGAQLSSTLEHVKRWEPTTESDQVSEMKTGMELWPNLESRLMLMGKPQLVPRREVQELLGQLVPVVESHWSTELGPKPKQARGLTWGW</sequence>
<organism evidence="1 2">
    <name type="scientific">Saguinus oedipus</name>
    <name type="common">Cotton-top tamarin</name>
    <name type="synonym">Oedipomidas oedipus</name>
    <dbReference type="NCBI Taxonomy" id="9490"/>
    <lineage>
        <taxon>Eukaryota</taxon>
        <taxon>Metazoa</taxon>
        <taxon>Chordata</taxon>
        <taxon>Craniata</taxon>
        <taxon>Vertebrata</taxon>
        <taxon>Euteleostomi</taxon>
        <taxon>Mammalia</taxon>
        <taxon>Eutheria</taxon>
        <taxon>Euarchontoglires</taxon>
        <taxon>Primates</taxon>
        <taxon>Haplorrhini</taxon>
        <taxon>Platyrrhini</taxon>
        <taxon>Cebidae</taxon>
        <taxon>Callitrichinae</taxon>
        <taxon>Saguinus</taxon>
    </lineage>
</organism>
<comment type="caution">
    <text evidence="1">The sequence shown here is derived from an EMBL/GenBank/DDBJ whole genome shotgun (WGS) entry which is preliminary data.</text>
</comment>